<dbReference type="Proteomes" id="UP000464314">
    <property type="component" value="Chromosome"/>
</dbReference>
<keyword evidence="2" id="KW-1185">Reference proteome</keyword>
<name>A0A6P1TLL2_9FIRM</name>
<proteinExistence type="predicted"/>
<accession>A0A6P1TLL2</accession>
<dbReference type="EMBL" id="CP048000">
    <property type="protein sequence ID" value="QHQ61177.1"/>
    <property type="molecule type" value="Genomic_DNA"/>
</dbReference>
<evidence type="ECO:0000313" key="1">
    <source>
        <dbReference type="EMBL" id="QHQ61177.1"/>
    </source>
</evidence>
<protein>
    <submittedName>
        <fullName evidence="1">Endosialidase</fullName>
    </submittedName>
</protein>
<organism evidence="1 2">
    <name type="scientific">Anaerocolumna sedimenticola</name>
    <dbReference type="NCBI Taxonomy" id="2696063"/>
    <lineage>
        <taxon>Bacteria</taxon>
        <taxon>Bacillati</taxon>
        <taxon>Bacillota</taxon>
        <taxon>Clostridia</taxon>
        <taxon>Lachnospirales</taxon>
        <taxon>Lachnospiraceae</taxon>
        <taxon>Anaerocolumna</taxon>
    </lineage>
</organism>
<dbReference type="KEGG" id="anr:Ana3638_10665"/>
<reference evidence="1 2" key="1">
    <citation type="submission" date="2020-01" db="EMBL/GenBank/DDBJ databases">
        <title>Genome analysis of Anaerocolumna sp. CBA3638.</title>
        <authorList>
            <person name="Kim J."/>
            <person name="Roh S.W."/>
        </authorList>
    </citation>
    <scope>NUCLEOTIDE SEQUENCE [LARGE SCALE GENOMIC DNA]</scope>
    <source>
        <strain evidence="1 2">CBA3638</strain>
    </source>
</reference>
<dbReference type="AlphaFoldDB" id="A0A6P1TLL2"/>
<gene>
    <name evidence="1" type="ORF">Ana3638_10665</name>
</gene>
<evidence type="ECO:0000313" key="2">
    <source>
        <dbReference type="Proteomes" id="UP000464314"/>
    </source>
</evidence>
<dbReference type="RefSeq" id="WP_161838004.1">
    <property type="nucleotide sequence ID" value="NZ_CP048000.1"/>
</dbReference>
<sequence length="138" mass="15653">MSVIDELIREESNGTISFGNYELTAKSKVNDFEHNGDIYKVKTFKEITKLERNGMFVYESVPGTTAHNLDISEKEVRFSVEGPEDAQITLELEAEKEYKIYIDDTNVGKMKTNLGGKLMFSVELGENHKSAIRVVKLQ</sequence>